<evidence type="ECO:0000313" key="2">
    <source>
        <dbReference type="Proteomes" id="UP000287605"/>
    </source>
</evidence>
<dbReference type="AlphaFoldDB" id="A0A430APE1"/>
<keyword evidence="2" id="KW-1185">Reference proteome</keyword>
<organism evidence="1 2">
    <name type="scientific">Vagococcus elongatus</name>
    <dbReference type="NCBI Taxonomy" id="180344"/>
    <lineage>
        <taxon>Bacteria</taxon>
        <taxon>Bacillati</taxon>
        <taxon>Bacillota</taxon>
        <taxon>Bacilli</taxon>
        <taxon>Lactobacillales</taxon>
        <taxon>Enterococcaceae</taxon>
        <taxon>Vagococcus</taxon>
    </lineage>
</organism>
<dbReference type="Proteomes" id="UP000287605">
    <property type="component" value="Unassembled WGS sequence"/>
</dbReference>
<dbReference type="EMBL" id="NGKA01000018">
    <property type="protein sequence ID" value="RSU09843.1"/>
    <property type="molecule type" value="Genomic_DNA"/>
</dbReference>
<evidence type="ECO:0000313" key="1">
    <source>
        <dbReference type="EMBL" id="RSU09843.1"/>
    </source>
</evidence>
<reference evidence="1 2" key="1">
    <citation type="submission" date="2017-05" db="EMBL/GenBank/DDBJ databases">
        <title>Vagococcus spp. assemblies.</title>
        <authorList>
            <person name="Gulvik C.A."/>
        </authorList>
    </citation>
    <scope>NUCLEOTIDE SEQUENCE [LARGE SCALE GENOMIC DNA]</scope>
    <source>
        <strain evidence="1 2">CCUG 51432</strain>
    </source>
</reference>
<comment type="caution">
    <text evidence="1">The sequence shown here is derived from an EMBL/GenBank/DDBJ whole genome shotgun (WGS) entry which is preliminary data.</text>
</comment>
<accession>A0A430APE1</accession>
<proteinExistence type="predicted"/>
<protein>
    <submittedName>
        <fullName evidence="1">Uncharacterized protein</fullName>
    </submittedName>
</protein>
<name>A0A430APE1_9ENTE</name>
<dbReference type="RefSeq" id="WP_126809733.1">
    <property type="nucleotide sequence ID" value="NZ_NGKA01000018.1"/>
</dbReference>
<sequence>MKTALFGYFYISRNSTSPKGYLRMTYYDGFAVILMERQATEKELLVNDLVYCGYGFSDDMSIKSKIFEYEVNMKKY</sequence>
<gene>
    <name evidence="1" type="ORF">CBF29_10760</name>
</gene>